<dbReference type="Proteomes" id="UP001590951">
    <property type="component" value="Unassembled WGS sequence"/>
</dbReference>
<feature type="domain" description="UDP-glucose/GDP-mannose dehydrogenase N-terminal" evidence="2">
    <location>
        <begin position="6"/>
        <end position="104"/>
    </location>
</feature>
<gene>
    <name evidence="3" type="ORF">ABVK25_000521</name>
</gene>
<dbReference type="EMBL" id="JBHFEH010000001">
    <property type="protein sequence ID" value="KAL2059229.1"/>
    <property type="molecule type" value="Genomic_DNA"/>
</dbReference>
<dbReference type="PANTHER" id="PTHR11374:SF3">
    <property type="entry name" value="UDP-GLUCOSE 6-DEHYDROGENASE"/>
    <property type="match status" value="1"/>
</dbReference>
<proteinExistence type="predicted"/>
<dbReference type="Pfam" id="PF03721">
    <property type="entry name" value="UDPG_MGDP_dh_N"/>
    <property type="match status" value="1"/>
</dbReference>
<keyword evidence="4" id="KW-1185">Reference proteome</keyword>
<protein>
    <recommendedName>
        <fullName evidence="2">UDP-glucose/GDP-mannose dehydrogenase N-terminal domain-containing protein</fullName>
    </recommendedName>
</protein>
<dbReference type="Gene3D" id="3.40.50.720">
    <property type="entry name" value="NAD(P)-binding Rossmann-like Domain"/>
    <property type="match status" value="1"/>
</dbReference>
<organism evidence="3 4">
    <name type="scientific">Lepraria finkii</name>
    <dbReference type="NCBI Taxonomy" id="1340010"/>
    <lineage>
        <taxon>Eukaryota</taxon>
        <taxon>Fungi</taxon>
        <taxon>Dikarya</taxon>
        <taxon>Ascomycota</taxon>
        <taxon>Pezizomycotina</taxon>
        <taxon>Lecanoromycetes</taxon>
        <taxon>OSLEUM clade</taxon>
        <taxon>Lecanoromycetidae</taxon>
        <taxon>Lecanorales</taxon>
        <taxon>Lecanorineae</taxon>
        <taxon>Stereocaulaceae</taxon>
        <taxon>Lepraria</taxon>
    </lineage>
</organism>
<name>A0ABR4BN52_9LECA</name>
<dbReference type="PANTHER" id="PTHR11374">
    <property type="entry name" value="UDP-GLUCOSE DEHYDROGENASE/UDP-MANNAC DEHYDROGENASE"/>
    <property type="match status" value="1"/>
</dbReference>
<dbReference type="InterPro" id="IPR001732">
    <property type="entry name" value="UDP-Glc/GDP-Man_DH_N"/>
</dbReference>
<evidence type="ECO:0000313" key="4">
    <source>
        <dbReference type="Proteomes" id="UP001590951"/>
    </source>
</evidence>
<comment type="caution">
    <text evidence="3">The sequence shown here is derived from an EMBL/GenBank/DDBJ whole genome shotgun (WGS) entry which is preliminary data.</text>
</comment>
<evidence type="ECO:0000259" key="2">
    <source>
        <dbReference type="Pfam" id="PF03721"/>
    </source>
</evidence>
<reference evidence="3 4" key="1">
    <citation type="submission" date="2024-09" db="EMBL/GenBank/DDBJ databases">
        <title>Rethinking Asexuality: The Enigmatic Case of Functional Sexual Genes in Lepraria (Stereocaulaceae).</title>
        <authorList>
            <person name="Doellman M."/>
            <person name="Sun Y."/>
            <person name="Barcenas-Pena A."/>
            <person name="Lumbsch H.T."/>
            <person name="Grewe F."/>
        </authorList>
    </citation>
    <scope>NUCLEOTIDE SEQUENCE [LARGE SCALE GENOMIC DNA]</scope>
    <source>
        <strain evidence="3 4">Grewe 0041</strain>
    </source>
</reference>
<accession>A0ABR4BN52</accession>
<comment type="catalytic activity">
    <reaction evidence="1">
        <text>UDP-alpha-D-glucose + 2 NAD(+) + H2O = UDP-alpha-D-glucuronate + 2 NADH + 3 H(+)</text>
        <dbReference type="Rhea" id="RHEA:23596"/>
        <dbReference type="ChEBI" id="CHEBI:15377"/>
        <dbReference type="ChEBI" id="CHEBI:15378"/>
        <dbReference type="ChEBI" id="CHEBI:57540"/>
        <dbReference type="ChEBI" id="CHEBI:57945"/>
        <dbReference type="ChEBI" id="CHEBI:58052"/>
        <dbReference type="ChEBI" id="CHEBI:58885"/>
        <dbReference type="EC" id="1.1.1.22"/>
    </reaction>
</comment>
<dbReference type="InterPro" id="IPR028356">
    <property type="entry name" value="UDPglc_DH_euk"/>
</dbReference>
<sequence>MTCYDIDATVVDFNTSRIDAWHTDRLPIYEPDFLEILKPARDGVPNEHRPNLFFSTEVKGAIASSDLIFLCIPIPTKITGTGAGRAADVVYVEAAAHMIAEVAEDD</sequence>
<evidence type="ECO:0000313" key="3">
    <source>
        <dbReference type="EMBL" id="KAL2059229.1"/>
    </source>
</evidence>
<dbReference type="InterPro" id="IPR036291">
    <property type="entry name" value="NAD(P)-bd_dom_sf"/>
</dbReference>
<evidence type="ECO:0000256" key="1">
    <source>
        <dbReference type="ARBA" id="ARBA00047473"/>
    </source>
</evidence>
<dbReference type="SUPFAM" id="SSF51735">
    <property type="entry name" value="NAD(P)-binding Rossmann-fold domains"/>
    <property type="match status" value="1"/>
</dbReference>